<dbReference type="EMBL" id="CP020925">
    <property type="protein sequence ID" value="ATP19550.1"/>
    <property type="molecule type" value="Genomic_DNA"/>
</dbReference>
<dbReference type="GeneID" id="57775606"/>
<dbReference type="EMBL" id="CP023741">
    <property type="protein sequence ID" value="ATI78895.1"/>
    <property type="molecule type" value="Genomic_DNA"/>
</dbReference>
<dbReference type="Proteomes" id="UP000502611">
    <property type="component" value="Chromosome"/>
</dbReference>
<dbReference type="OrthoDB" id="9814495at2"/>
<dbReference type="EMBL" id="LSTR01000101">
    <property type="protein sequence ID" value="OAH35197.1"/>
    <property type="molecule type" value="Genomic_DNA"/>
</dbReference>
<dbReference type="SMART" id="SM00421">
    <property type="entry name" value="HTH_LUXR"/>
    <property type="match status" value="1"/>
</dbReference>
<evidence type="ECO:0000313" key="13">
    <source>
        <dbReference type="Proteomes" id="UP000037029"/>
    </source>
</evidence>
<organism evidence="7 14">
    <name type="scientific">Sphingobium yanoikuyae</name>
    <name type="common">Sphingomonas yanoikuyae</name>
    <dbReference type="NCBI Taxonomy" id="13690"/>
    <lineage>
        <taxon>Bacteria</taxon>
        <taxon>Pseudomonadati</taxon>
        <taxon>Pseudomonadota</taxon>
        <taxon>Alphaproteobacteria</taxon>
        <taxon>Sphingomonadales</taxon>
        <taxon>Sphingomonadaceae</taxon>
        <taxon>Sphingobium</taxon>
    </lineage>
</organism>
<evidence type="ECO:0000313" key="6">
    <source>
        <dbReference type="EMBL" id="MDH2133037.1"/>
    </source>
</evidence>
<evidence type="ECO:0000313" key="11">
    <source>
        <dbReference type="EMBL" id="RSU59944.1"/>
    </source>
</evidence>
<evidence type="ECO:0000313" key="2">
    <source>
        <dbReference type="EMBL" id="ATI78895.1"/>
    </source>
</evidence>
<dbReference type="Proteomes" id="UP000028534">
    <property type="component" value="Unassembled WGS sequence"/>
</dbReference>
<accession>A0A085K5Y2</accession>
<dbReference type="EMBL" id="QRAL01000005">
    <property type="protein sequence ID" value="RSU59944.1"/>
    <property type="molecule type" value="Genomic_DNA"/>
</dbReference>
<reference evidence="4 16" key="6">
    <citation type="submission" date="2018-10" db="EMBL/GenBank/DDBJ databases">
        <title>Characterization and genome analysis of a novel bacterium Sphingobium yanoikuyae SJTF8 capable of degrading PAHs.</title>
        <authorList>
            <person name="Yin C."/>
            <person name="Xiong W."/>
            <person name="Liang R."/>
        </authorList>
    </citation>
    <scope>NUCLEOTIDE SEQUENCE [LARGE SCALE GENOMIC DNA]</scope>
    <source>
        <strain evidence="4 16">SJTF8</strain>
    </source>
</reference>
<evidence type="ECO:0000313" key="9">
    <source>
        <dbReference type="EMBL" id="QJR01345.1"/>
    </source>
</evidence>
<dbReference type="PROSITE" id="PS00622">
    <property type="entry name" value="HTH_LUXR_1"/>
    <property type="match status" value="1"/>
</dbReference>
<dbReference type="Proteomes" id="UP000515377">
    <property type="component" value="Chromosome"/>
</dbReference>
<evidence type="ECO:0000313" key="7">
    <source>
        <dbReference type="EMBL" id="OAH35197.1"/>
    </source>
</evidence>
<dbReference type="CDD" id="cd06170">
    <property type="entry name" value="LuxR_C_like"/>
    <property type="match status" value="1"/>
</dbReference>
<dbReference type="InterPro" id="IPR016032">
    <property type="entry name" value="Sig_transdc_resp-reg_C-effctor"/>
</dbReference>
<protein>
    <submittedName>
        <fullName evidence="2">DNA-binding response regulator</fullName>
    </submittedName>
    <submittedName>
        <fullName evidence="7">Helix-turn-helix transcriptional regulator</fullName>
    </submittedName>
    <submittedName>
        <fullName evidence="6">LuxR C-terminal-related transcriptional regulator</fullName>
    </submittedName>
    <submittedName>
        <fullName evidence="5">Response regulator containing a CheY-like receiver domain and an HTH DNA-binding domain protein</fullName>
    </submittedName>
    <submittedName>
        <fullName evidence="9">Response regulator transcription factor</fullName>
    </submittedName>
</protein>
<evidence type="ECO:0000313" key="5">
    <source>
        <dbReference type="EMBL" id="KEZ16305.1"/>
    </source>
</evidence>
<sequence>MQDLHILDRQDQMVPEAPHLTPTQMKVMRCVHSGLLNKQIAYELGMAEATVKVHMTALMRKLNVRNRTQVAIAASHFGWMRPALSRAAD</sequence>
<dbReference type="EMBL" id="CP060122">
    <property type="protein sequence ID" value="QNG45072.1"/>
    <property type="molecule type" value="Genomic_DNA"/>
</dbReference>
<dbReference type="EMBL" id="CP053021">
    <property type="protein sequence ID" value="QJR01345.1"/>
    <property type="molecule type" value="Genomic_DNA"/>
</dbReference>
<reference evidence="6" key="10">
    <citation type="submission" date="2022-09" db="EMBL/GenBank/DDBJ databases">
        <title>Intensive care unit water sources are persistently colonized with multi-drug resistant bacteria and are the site of extensive horizontal gene transfer of antibiotic resistance genes.</title>
        <authorList>
            <person name="Diorio-Toth L."/>
        </authorList>
    </citation>
    <scope>NUCLEOTIDE SEQUENCE</scope>
    <source>
        <strain evidence="6">GD03659</strain>
    </source>
</reference>
<dbReference type="InterPro" id="IPR000792">
    <property type="entry name" value="Tscrpt_reg_LuxR_C"/>
</dbReference>
<dbReference type="InterPro" id="IPR036388">
    <property type="entry name" value="WH-like_DNA-bd_sf"/>
</dbReference>
<reference evidence="9 19" key="8">
    <citation type="submission" date="2020-04" db="EMBL/GenBank/DDBJ databases">
        <title>The Whole Genome Analysis of High salt-tolerant Sphingobium yanoikuyae YC-XJ2 with Aryl organophosphorus flame retardants (aryl-OPFRs)-degrading capacity and characteristics of Related phosphotriesterase.</title>
        <authorList>
            <person name="Li X."/>
        </authorList>
    </citation>
    <scope>NUCLEOTIDE SEQUENCE [LARGE SCALE GENOMIC DNA]</scope>
    <source>
        <strain evidence="9 19">YC-XJ2</strain>
    </source>
</reference>
<dbReference type="EMBL" id="JGVR01000034">
    <property type="protein sequence ID" value="KEZ16305.1"/>
    <property type="molecule type" value="Genomic_DNA"/>
</dbReference>
<dbReference type="InterPro" id="IPR051015">
    <property type="entry name" value="EvgA-like"/>
</dbReference>
<dbReference type="KEGG" id="sya:A6768_02025"/>
<dbReference type="Pfam" id="PF00196">
    <property type="entry name" value="GerE"/>
    <property type="match status" value="1"/>
</dbReference>
<evidence type="ECO:0000313" key="17">
    <source>
        <dbReference type="Proteomes" id="UP000287401"/>
    </source>
</evidence>
<dbReference type="GO" id="GO:0003677">
    <property type="term" value="F:DNA binding"/>
    <property type="evidence" value="ECO:0007669"/>
    <property type="project" value="UniProtKB-KW"/>
</dbReference>
<evidence type="ECO:0000313" key="8">
    <source>
        <dbReference type="EMBL" id="QHD68016.1"/>
    </source>
</evidence>
<dbReference type="SUPFAM" id="SSF46894">
    <property type="entry name" value="C-terminal effector domain of the bipartite response regulators"/>
    <property type="match status" value="1"/>
</dbReference>
<dbReference type="PRINTS" id="PR00038">
    <property type="entry name" value="HTHLUXR"/>
</dbReference>
<dbReference type="Proteomes" id="UP000037029">
    <property type="component" value="Chromosome"/>
</dbReference>
<reference evidence="5 12" key="1">
    <citation type="submission" date="2014-03" db="EMBL/GenBank/DDBJ databases">
        <title>Genome sequence of Sphingobium yanoikuyae B1.</title>
        <authorList>
            <person name="Gan H.M."/>
            <person name="Gan H.Y."/>
            <person name="Savka M.A."/>
        </authorList>
    </citation>
    <scope>NUCLEOTIDE SEQUENCE [LARGE SCALE GENOMIC DNA]</scope>
    <source>
        <strain evidence="5 12">B1</strain>
    </source>
</reference>
<reference evidence="10 20" key="9">
    <citation type="submission" date="2020-07" db="EMBL/GenBank/DDBJ databases">
        <title>Whole genome sequence of Sphingobium yanoikuyae A3.</title>
        <authorList>
            <person name="Han S.-S."/>
        </authorList>
    </citation>
    <scope>NUCLEOTIDE SEQUENCE [LARGE SCALE GENOMIC DNA]</scope>
    <source>
        <strain evidence="10 20">A3</strain>
    </source>
</reference>
<dbReference type="EMBL" id="CP033230">
    <property type="protein sequence ID" value="AYO78586.1"/>
    <property type="molecule type" value="Genomic_DNA"/>
</dbReference>
<reference evidence="3 13" key="3">
    <citation type="submission" date="2017-04" db="EMBL/GenBank/DDBJ databases">
        <title>Characterization, genome and methylation analysis of a phthalic acid esters degrading strain Sphingobium yanoikuyae SHJ.</title>
        <authorList>
            <person name="Feng L."/>
        </authorList>
    </citation>
    <scope>NUCLEOTIDE SEQUENCE [LARGE SCALE GENOMIC DNA]</scope>
    <source>
        <strain evidence="3 13">SHJ</strain>
    </source>
</reference>
<evidence type="ECO:0000313" key="18">
    <source>
        <dbReference type="Proteomes" id="UP000464086"/>
    </source>
</evidence>
<dbReference type="Gene3D" id="1.10.10.10">
    <property type="entry name" value="Winged helix-like DNA-binding domain superfamily/Winged helix DNA-binding domain"/>
    <property type="match status" value="1"/>
</dbReference>
<evidence type="ECO:0000313" key="14">
    <source>
        <dbReference type="Proteomes" id="UP000077262"/>
    </source>
</evidence>
<dbReference type="RefSeq" id="WP_004211034.1">
    <property type="nucleotide sequence ID" value="NZ_CAIGKD010000002.1"/>
</dbReference>
<dbReference type="PROSITE" id="PS50043">
    <property type="entry name" value="HTH_LUXR_2"/>
    <property type="match status" value="1"/>
</dbReference>
<dbReference type="Proteomes" id="UP000280708">
    <property type="component" value="Chromosome"/>
</dbReference>
<dbReference type="Proteomes" id="UP000219422">
    <property type="component" value="Chromosome"/>
</dbReference>
<evidence type="ECO:0000313" key="20">
    <source>
        <dbReference type="Proteomes" id="UP000515377"/>
    </source>
</evidence>
<reference evidence="2 15" key="4">
    <citation type="submission" date="2017-10" db="EMBL/GenBank/DDBJ databases">
        <title>Sphingobium yanoikuyae S72.</title>
        <authorList>
            <person name="Sanchez E."/>
            <person name="Bustos P."/>
            <person name="Mendoza P."/>
            <person name="Guo X."/>
            <person name="Mendoza A."/>
        </authorList>
    </citation>
    <scope>NUCLEOTIDE SEQUENCE [LARGE SCALE GENOMIC DNA]</scope>
    <source>
        <strain evidence="2 15">S72</strain>
    </source>
</reference>
<reference evidence="11 17" key="5">
    <citation type="submission" date="2018-07" db="EMBL/GenBank/DDBJ databases">
        <title>Genomic and Epidemiologic Investigation of an Indolent Hospital Outbreak.</title>
        <authorList>
            <person name="Johnson R.C."/>
            <person name="Deming C."/>
            <person name="Conlan S."/>
            <person name="Zellmer C.J."/>
            <person name="Michelin A.V."/>
            <person name="Lee-Lin S."/>
            <person name="Thomas P.J."/>
            <person name="Park M."/>
            <person name="Weingarten R.A."/>
            <person name="Less J."/>
            <person name="Dekker J.P."/>
            <person name="Frank K.M."/>
            <person name="Musser K.A."/>
            <person name="Mcquiston J.R."/>
            <person name="Henderson D.K."/>
            <person name="Lau A.F."/>
            <person name="Palmore T.N."/>
            <person name="Segre J.A."/>
        </authorList>
    </citation>
    <scope>NUCLEOTIDE SEQUENCE [LARGE SCALE GENOMIC DNA]</scope>
    <source>
        <strain evidence="11 17">SK-NIH.Env6_1116</strain>
    </source>
</reference>
<proteinExistence type="predicted"/>
<dbReference type="PATRIC" id="fig|13690.10.peg.4318"/>
<dbReference type="EMBL" id="CP047218">
    <property type="protein sequence ID" value="QHD68016.1"/>
    <property type="molecule type" value="Genomic_DNA"/>
</dbReference>
<feature type="domain" description="HTH luxR-type" evidence="1">
    <location>
        <begin position="13"/>
        <end position="78"/>
    </location>
</feature>
<name>A0A085K5Y2_SPHYA</name>
<reference evidence="7 14" key="2">
    <citation type="submission" date="2016-02" db="EMBL/GenBank/DDBJ databases">
        <authorList>
            <person name="Wen L."/>
            <person name="He K."/>
            <person name="Yang H."/>
        </authorList>
    </citation>
    <scope>NUCLEOTIDE SEQUENCE [LARGE SCALE GENOMIC DNA]</scope>
    <source>
        <strain evidence="7 14">CD09_2</strain>
    </source>
</reference>
<dbReference type="Proteomes" id="UP001162318">
    <property type="component" value="Unassembled WGS sequence"/>
</dbReference>
<dbReference type="eggNOG" id="COG2197">
    <property type="taxonomic scope" value="Bacteria"/>
</dbReference>
<dbReference type="EMBL" id="JAOCKX010000028">
    <property type="protein sequence ID" value="MDH2133037.1"/>
    <property type="molecule type" value="Genomic_DNA"/>
</dbReference>
<dbReference type="Proteomes" id="UP000287401">
    <property type="component" value="Unassembled WGS sequence"/>
</dbReference>
<dbReference type="PANTHER" id="PTHR45566">
    <property type="entry name" value="HTH-TYPE TRANSCRIPTIONAL REGULATOR YHJB-RELATED"/>
    <property type="match status" value="1"/>
</dbReference>
<evidence type="ECO:0000313" key="3">
    <source>
        <dbReference type="EMBL" id="ATP19550.1"/>
    </source>
</evidence>
<gene>
    <name evidence="2" type="ORF">A6768_02025</name>
    <name evidence="7" type="ORF">AX777_01890</name>
    <name evidence="3" type="ORF">BV87_14860</name>
    <name evidence="5" type="ORF">CP98_04198</name>
    <name evidence="11" type="ORF">DAH51_06630</name>
    <name evidence="4" type="ORF">EBF16_17815</name>
    <name evidence="8" type="ORF">GS397_13850</name>
    <name evidence="10" type="ORF">H3V42_25140</name>
    <name evidence="9" type="ORF">HH800_03470</name>
    <name evidence="6" type="ORF">N5J77_18055</name>
</gene>
<dbReference type="AlphaFoldDB" id="A0A085K5Y2"/>
<evidence type="ECO:0000313" key="4">
    <source>
        <dbReference type="EMBL" id="AYO78586.1"/>
    </source>
</evidence>
<dbReference type="STRING" id="13690.AX777_01890"/>
<evidence type="ECO:0000259" key="1">
    <source>
        <dbReference type="PROSITE" id="PS50043"/>
    </source>
</evidence>
<dbReference type="PANTHER" id="PTHR45566:SF1">
    <property type="entry name" value="HTH-TYPE TRANSCRIPTIONAL REGULATOR YHJB-RELATED"/>
    <property type="match status" value="1"/>
</dbReference>
<dbReference type="Proteomes" id="UP000077262">
    <property type="component" value="Unassembled WGS sequence"/>
</dbReference>
<reference evidence="8 18" key="7">
    <citation type="submission" date="2019-12" db="EMBL/GenBank/DDBJ databases">
        <title>Functional and genomic insights into the Sphingobium yanoikuyae YC-JY1, a bacterium efficiently degrading bisphenol A.</title>
        <authorList>
            <person name="Jia Y."/>
            <person name="Li X."/>
            <person name="Wang J."/>
            <person name="Eltoukhy A."/>
            <person name="Lamraoui I."/>
            <person name="Yan Y."/>
        </authorList>
    </citation>
    <scope>NUCLEOTIDE SEQUENCE [LARGE SCALE GENOMIC DNA]</scope>
    <source>
        <strain evidence="8 18">YC-JY1</strain>
    </source>
</reference>
<evidence type="ECO:0000313" key="12">
    <source>
        <dbReference type="Proteomes" id="UP000028534"/>
    </source>
</evidence>
<evidence type="ECO:0000313" key="19">
    <source>
        <dbReference type="Proteomes" id="UP000502611"/>
    </source>
</evidence>
<evidence type="ECO:0000313" key="15">
    <source>
        <dbReference type="Proteomes" id="UP000219422"/>
    </source>
</evidence>
<dbReference type="GO" id="GO:0006355">
    <property type="term" value="P:regulation of DNA-templated transcription"/>
    <property type="evidence" value="ECO:0007669"/>
    <property type="project" value="InterPro"/>
</dbReference>
<evidence type="ECO:0000313" key="10">
    <source>
        <dbReference type="EMBL" id="QNG45072.1"/>
    </source>
</evidence>
<keyword evidence="2" id="KW-0238">DNA-binding</keyword>
<evidence type="ECO:0000313" key="16">
    <source>
        <dbReference type="Proteomes" id="UP000280708"/>
    </source>
</evidence>
<dbReference type="Proteomes" id="UP000464086">
    <property type="component" value="Chromosome"/>
</dbReference>